<feature type="compositionally biased region" description="Low complexity" evidence="8">
    <location>
        <begin position="594"/>
        <end position="608"/>
    </location>
</feature>
<feature type="transmembrane region" description="Helical" evidence="9">
    <location>
        <begin position="449"/>
        <end position="468"/>
    </location>
</feature>
<keyword evidence="7 9" id="KW-0472">Membrane</keyword>
<evidence type="ECO:0000256" key="5">
    <source>
        <dbReference type="ARBA" id="ARBA00022970"/>
    </source>
</evidence>
<evidence type="ECO:0000313" key="11">
    <source>
        <dbReference type="EMBL" id="KCV69167.1"/>
    </source>
</evidence>
<feature type="compositionally biased region" description="Low complexity" evidence="8">
    <location>
        <begin position="626"/>
        <end position="644"/>
    </location>
</feature>
<keyword evidence="4 9" id="KW-0812">Transmembrane</keyword>
<feature type="transmembrane region" description="Helical" evidence="9">
    <location>
        <begin position="179"/>
        <end position="199"/>
    </location>
</feature>
<feature type="region of interest" description="Disordered" evidence="8">
    <location>
        <begin position="1"/>
        <end position="23"/>
    </location>
</feature>
<feature type="transmembrane region" description="Helical" evidence="9">
    <location>
        <begin position="313"/>
        <end position="336"/>
    </location>
</feature>
<feature type="domain" description="Amino acid transporter transmembrane" evidence="10">
    <location>
        <begin position="316"/>
        <end position="737"/>
    </location>
</feature>
<evidence type="ECO:0000256" key="4">
    <source>
        <dbReference type="ARBA" id="ARBA00022692"/>
    </source>
</evidence>
<evidence type="ECO:0000256" key="6">
    <source>
        <dbReference type="ARBA" id="ARBA00022989"/>
    </source>
</evidence>
<evidence type="ECO:0000256" key="9">
    <source>
        <dbReference type="SAM" id="Phobius"/>
    </source>
</evidence>
<feature type="domain" description="Amino acid transporter transmembrane" evidence="10">
    <location>
        <begin position="152"/>
        <end position="205"/>
    </location>
</feature>
<feature type="region of interest" description="Disordered" evidence="8">
    <location>
        <begin position="573"/>
        <end position="669"/>
    </location>
</feature>
<keyword evidence="3" id="KW-0813">Transport</keyword>
<dbReference type="AlphaFoldDB" id="A0A058Z6K7"/>
<feature type="transmembrane region" description="Helical" evidence="9">
    <location>
        <begin position="684"/>
        <end position="704"/>
    </location>
</feature>
<dbReference type="RefSeq" id="XP_009496738.1">
    <property type="nucleotide sequence ID" value="XM_009498463.1"/>
</dbReference>
<feature type="region of interest" description="Disordered" evidence="8">
    <location>
        <begin position="231"/>
        <end position="295"/>
    </location>
</feature>
<comment type="subcellular location">
    <subcellularLocation>
        <location evidence="1">Membrane</location>
        <topology evidence="1">Multi-pass membrane protein</topology>
    </subcellularLocation>
</comment>
<evidence type="ECO:0000313" key="12">
    <source>
        <dbReference type="Proteomes" id="UP000030693"/>
    </source>
</evidence>
<dbReference type="PANTHER" id="PTHR22950">
    <property type="entry name" value="AMINO ACID TRANSPORTER"/>
    <property type="match status" value="1"/>
</dbReference>
<evidence type="ECO:0000256" key="7">
    <source>
        <dbReference type="ARBA" id="ARBA00023136"/>
    </source>
</evidence>
<dbReference type="Pfam" id="PF01490">
    <property type="entry name" value="Aa_trans"/>
    <property type="match status" value="2"/>
</dbReference>
<feature type="region of interest" description="Disordered" evidence="8">
    <location>
        <begin position="64"/>
        <end position="147"/>
    </location>
</feature>
<dbReference type="OrthoDB" id="28208at2759"/>
<dbReference type="EMBL" id="KB932207">
    <property type="protein sequence ID" value="KCV69167.1"/>
    <property type="molecule type" value="Genomic_DNA"/>
</dbReference>
<evidence type="ECO:0000256" key="3">
    <source>
        <dbReference type="ARBA" id="ARBA00022448"/>
    </source>
</evidence>
<feature type="transmembrane region" description="Helical" evidence="9">
    <location>
        <begin position="480"/>
        <end position="504"/>
    </location>
</feature>
<evidence type="ECO:0000256" key="2">
    <source>
        <dbReference type="ARBA" id="ARBA00008066"/>
    </source>
</evidence>
<reference evidence="11" key="1">
    <citation type="submission" date="2013-04" db="EMBL/GenBank/DDBJ databases">
        <title>The Genome Sequence of Fonticula alba ATCC 38817.</title>
        <authorList>
            <consortium name="The Broad Institute Genomics Platform"/>
            <person name="Russ C."/>
            <person name="Cuomo C."/>
            <person name="Burger G."/>
            <person name="Gray M.W."/>
            <person name="Holland P.W.H."/>
            <person name="King N."/>
            <person name="Lang F.B.F."/>
            <person name="Roger A.J."/>
            <person name="Ruiz-Trillo I."/>
            <person name="Brown M."/>
            <person name="Walker B."/>
            <person name="Young S."/>
            <person name="Zeng Q."/>
            <person name="Gargeya S."/>
            <person name="Fitzgerald M."/>
            <person name="Haas B."/>
            <person name="Abouelleil A."/>
            <person name="Allen A.W."/>
            <person name="Alvarado L."/>
            <person name="Arachchi H.M."/>
            <person name="Berlin A.M."/>
            <person name="Chapman S.B."/>
            <person name="Gainer-Dewar J."/>
            <person name="Goldberg J."/>
            <person name="Griggs A."/>
            <person name="Gujja S."/>
            <person name="Hansen M."/>
            <person name="Howarth C."/>
            <person name="Imamovic A."/>
            <person name="Ireland A."/>
            <person name="Larimer J."/>
            <person name="McCowan C."/>
            <person name="Murphy C."/>
            <person name="Pearson M."/>
            <person name="Poon T.W."/>
            <person name="Priest M."/>
            <person name="Roberts A."/>
            <person name="Saif S."/>
            <person name="Shea T."/>
            <person name="Sisk P."/>
            <person name="Sykes S."/>
            <person name="Wortman J."/>
            <person name="Nusbaum C."/>
            <person name="Birren B."/>
        </authorList>
    </citation>
    <scope>NUCLEOTIDE SEQUENCE [LARGE SCALE GENOMIC DNA]</scope>
    <source>
        <strain evidence="11">ATCC 38817</strain>
    </source>
</reference>
<keyword evidence="12" id="KW-1185">Reference proteome</keyword>
<evidence type="ECO:0000256" key="8">
    <source>
        <dbReference type="SAM" id="MobiDB-lite"/>
    </source>
</evidence>
<proteinExistence type="inferred from homology"/>
<dbReference type="InterPro" id="IPR013057">
    <property type="entry name" value="AA_transpt_TM"/>
</dbReference>
<evidence type="ECO:0000259" key="10">
    <source>
        <dbReference type="Pfam" id="PF01490"/>
    </source>
</evidence>
<feature type="transmembrane region" description="Helical" evidence="9">
    <location>
        <begin position="369"/>
        <end position="389"/>
    </location>
</feature>
<evidence type="ECO:0000256" key="1">
    <source>
        <dbReference type="ARBA" id="ARBA00004141"/>
    </source>
</evidence>
<dbReference type="Proteomes" id="UP000030693">
    <property type="component" value="Unassembled WGS sequence"/>
</dbReference>
<dbReference type="STRING" id="691883.A0A058Z6K7"/>
<protein>
    <recommendedName>
        <fullName evidence="10">Amino acid transporter transmembrane domain-containing protein</fullName>
    </recommendedName>
</protein>
<dbReference type="GeneID" id="20529306"/>
<feature type="transmembrane region" description="Helical" evidence="9">
    <location>
        <begin position="710"/>
        <end position="734"/>
    </location>
</feature>
<dbReference type="GO" id="GO:0016020">
    <property type="term" value="C:membrane"/>
    <property type="evidence" value="ECO:0007669"/>
    <property type="project" value="UniProtKB-SubCell"/>
</dbReference>
<name>A0A058Z6K7_FONAL</name>
<feature type="transmembrane region" description="Helical" evidence="9">
    <location>
        <begin position="396"/>
        <end position="420"/>
    </location>
</feature>
<dbReference type="eggNOG" id="KOG1305">
    <property type="taxonomic scope" value="Eukaryota"/>
</dbReference>
<accession>A0A058Z6K7</accession>
<feature type="transmembrane region" description="Helical" evidence="9">
    <location>
        <begin position="781"/>
        <end position="800"/>
    </location>
</feature>
<dbReference type="GO" id="GO:0015179">
    <property type="term" value="F:L-amino acid transmembrane transporter activity"/>
    <property type="evidence" value="ECO:0007669"/>
    <property type="project" value="TreeGrafter"/>
</dbReference>
<keyword evidence="5" id="KW-0029">Amino-acid transport</keyword>
<gene>
    <name evidence="11" type="ORF">H696_04581</name>
</gene>
<feature type="compositionally biased region" description="Low complexity" evidence="8">
    <location>
        <begin position="64"/>
        <end position="82"/>
    </location>
</feature>
<sequence>MGEHHPSQGGLHRPSTASNTTDSYYEDYQELIYGDATWQSPPHSPSAMQNLESISLGVFPPAPGARASAEAAPPVAEFEPAPGTAPSSRATANAGRGPLPDNMNEVGFFYSPPVAPAGGSTGARPPGPAPGSKPRSQVPDSPLAPQFGGTRTVAGVALNLANTIVGSGVLGLPNAMHQAGLGLGLALLVAVAGLTTYSLRMLRRAGDRTGYYDFCQTAIACVLGIRADPPTSAAPQRRRFADHPLDDEDDEDAHAPNDPSENLIDKSGSLDRAPVDLNPGRSGPEDPAAAAATVSPPVSAPRKRLMPTGWASAFAWLIDAVLVANAAGGTVTYLIIIGDTLGVVLAGLAGAYDSAPSAVGALDAVLPWWATREFVIITVAIFIILPLCLVRDLGRLAPLSAVGLTCVPVALVVGTLSAALNPRYRPVAGSVMAASAAAGRDIRWIGPQAPKAIGTMAFAFVCTQAAFLHMKTLKNPTPSAWARASVFGLGLSLVLSAAFATIGYVSFGADILPNYLNNFHHDDIIINVARIAMAISLVSTFPFMFAVARLAVLSRVSSVFGMDLIDVPVQARAKPPAQQLPPLKGASPGGGPPGASASSEAAGRPGASPDKRKPSFDLEADAAPRSSTSANNSDHSSSGSVDIRSQPDTPPAGPAGPAEPAVLATPEPDLARSETARLIRRERAVWLTATLVLFACILAVGSTVKDLGIVYALVGGLCSTLLSYVFPAVMALAVRKRVRPPATPAHASPALADRHPSAASTPAPDGYLAGLSRWLKSEPELLGPVLVLVVGIITCVLSTGQTLSTIG</sequence>
<comment type="similarity">
    <text evidence="2">Belongs to the amino acid/polyamine transporter 2 family.</text>
</comment>
<keyword evidence="6 9" id="KW-1133">Transmembrane helix</keyword>
<feature type="transmembrane region" description="Helical" evidence="9">
    <location>
        <begin position="524"/>
        <end position="552"/>
    </location>
</feature>
<organism evidence="11">
    <name type="scientific">Fonticula alba</name>
    <name type="common">Slime mold</name>
    <dbReference type="NCBI Taxonomy" id="691883"/>
    <lineage>
        <taxon>Eukaryota</taxon>
        <taxon>Rotosphaerida</taxon>
        <taxon>Fonticulaceae</taxon>
        <taxon>Fonticula</taxon>
    </lineage>
</organism>
<dbReference type="PANTHER" id="PTHR22950:SF458">
    <property type="entry name" value="SODIUM-COUPLED NEUTRAL AMINO ACID TRANSPORTER 11-RELATED"/>
    <property type="match status" value="1"/>
</dbReference>